<reference evidence="2" key="1">
    <citation type="submission" date="2019-07" db="EMBL/GenBank/DDBJ databases">
        <title>Chitinimonas sp. nov., isolated from Ny-Alesund, arctica soil.</title>
        <authorList>
            <person name="Xu Q."/>
            <person name="Peng F."/>
        </authorList>
    </citation>
    <scope>NUCLEOTIDE SEQUENCE [LARGE SCALE GENOMIC DNA]</scope>
    <source>
        <strain evidence="2">R3-44</strain>
    </source>
</reference>
<dbReference type="KEGG" id="cari:FNU76_09280"/>
<evidence type="ECO:0000313" key="1">
    <source>
        <dbReference type="EMBL" id="QDQ26546.1"/>
    </source>
</evidence>
<organism evidence="1 2">
    <name type="scientific">Chitinimonas arctica</name>
    <dbReference type="NCBI Taxonomy" id="2594795"/>
    <lineage>
        <taxon>Bacteria</taxon>
        <taxon>Pseudomonadati</taxon>
        <taxon>Pseudomonadota</taxon>
        <taxon>Betaproteobacteria</taxon>
        <taxon>Neisseriales</taxon>
        <taxon>Chitinibacteraceae</taxon>
        <taxon>Chitinimonas</taxon>
    </lineage>
</organism>
<dbReference type="EMBL" id="CP041730">
    <property type="protein sequence ID" value="QDQ26546.1"/>
    <property type="molecule type" value="Genomic_DNA"/>
</dbReference>
<keyword evidence="2" id="KW-1185">Reference proteome</keyword>
<dbReference type="RefSeq" id="WP_144277940.1">
    <property type="nucleotide sequence ID" value="NZ_CP041730.1"/>
</dbReference>
<dbReference type="AlphaFoldDB" id="A0A516SEG7"/>
<sequence length="531" mass="58509">MPCTTLRTYARAFESPAELHIAAGRCENSTARKIVKGIVGIITLGIGYGVIKLYEYSKSRDKIHEFCDNAMLIHDALNDAYKSNDSVARIRLNGKEITFTQVGANIAITDGENKEKLKGIDFRGVCKKILDDVSRAPGPYVNFSGSINEKRALGSIGILSLGIDYGAIWLCSESAGMTKAQKDVFCEYALSIHKDLYLAACNEKSRVEISLANHEKITFTEVNGGVMVKSSEGKKIGLKGASFESICKKLSAGFLEKDLSTGRPSECHGLFIGQEELYGENCEKRNEYMGRFVEVNRCFAESLDDTIEKFKLDVPRTALEIEGVIKDTFEYFRSLSEAEQGNALGEVAGPASDVLAVCLDQQCSPPAAMEKREVDKDAGKYCIDLISDKGKFKTEDILTKILEKCPCITDYQLRMLMILACQAGMTILLDAGSYVDERFATVASDDGITYSVKVKVRADGRIFVATSYENRIRDGEEYKLQEAAKNNLSRTLQAEASYIIGPESVECTSSKFYREAPPPLAPFVRSLDLIA</sequence>
<gene>
    <name evidence="1" type="ORF">FNU76_09280</name>
</gene>
<proteinExistence type="predicted"/>
<evidence type="ECO:0000313" key="2">
    <source>
        <dbReference type="Proteomes" id="UP000317550"/>
    </source>
</evidence>
<name>A0A516SEG7_9NEIS</name>
<dbReference type="OrthoDB" id="9358425at2"/>
<accession>A0A516SEG7</accession>
<dbReference type="Proteomes" id="UP000317550">
    <property type="component" value="Chromosome"/>
</dbReference>
<protein>
    <submittedName>
        <fullName evidence="1">Uncharacterized protein</fullName>
    </submittedName>
</protein>